<evidence type="ECO:0000259" key="2">
    <source>
        <dbReference type="Pfam" id="PF03797"/>
    </source>
</evidence>
<reference evidence="3 4" key="2">
    <citation type="journal article" date="2016" name="Int. J. Syst. Evol. Microbiol.">
        <title>Flavisolibacter tropicus sp. nov., isolated from tropical soil.</title>
        <authorList>
            <person name="Lee J.J."/>
            <person name="Kang M.S."/>
            <person name="Kim G.S."/>
            <person name="Lee C.S."/>
            <person name="Lim S."/>
            <person name="Lee J."/>
            <person name="Roh S.H."/>
            <person name="Kang H."/>
            <person name="Ha J.M."/>
            <person name="Bae S."/>
            <person name="Jung H.Y."/>
            <person name="Kim M.K."/>
        </authorList>
    </citation>
    <scope>NUCLEOTIDE SEQUENCE [LARGE SCALE GENOMIC DNA]</scope>
    <source>
        <strain evidence="3 4">LCS9</strain>
    </source>
</reference>
<evidence type="ECO:0000313" key="3">
    <source>
        <dbReference type="EMBL" id="ANE52217.1"/>
    </source>
</evidence>
<dbReference type="Gene3D" id="2.40.128.130">
    <property type="entry name" value="Autotransporter beta-domain"/>
    <property type="match status" value="1"/>
</dbReference>
<proteinExistence type="predicted"/>
<dbReference type="OrthoDB" id="945117at2"/>
<keyword evidence="4" id="KW-1185">Reference proteome</keyword>
<dbReference type="SUPFAM" id="SSF103515">
    <property type="entry name" value="Autotransporter"/>
    <property type="match status" value="1"/>
</dbReference>
<protein>
    <recommendedName>
        <fullName evidence="2">Autotransporter domain-containing protein</fullName>
    </recommendedName>
</protein>
<dbReference type="Proteomes" id="UP000077177">
    <property type="component" value="Chromosome"/>
</dbReference>
<feature type="chain" id="PRO_5008001467" description="Autotransporter domain-containing protein" evidence="1">
    <location>
        <begin position="21"/>
        <end position="214"/>
    </location>
</feature>
<sequence>MKKTLLLACTFISFATISQAQITKGAILLGGGASYIKQQSKAGTNESDYNSFHITPAIGVAINEKWVIGASAGYSKSMSKPSTPMQKDESNGFSAGLFSRRYTSLGKNFLLFGNGGMQYSRSKREQTFNTNQSRNSISKTITASVAPGIAYAISKRFHLEAYLNDLVNLSYNNEEIEDLTFGLKSTSANKNIGLATNFNPSSSLYIGFRILLGK</sequence>
<name>A0A172TZQ5_9BACT</name>
<dbReference type="InterPro" id="IPR005546">
    <property type="entry name" value="Autotransporte_beta"/>
</dbReference>
<evidence type="ECO:0000256" key="1">
    <source>
        <dbReference type="SAM" id="SignalP"/>
    </source>
</evidence>
<dbReference type="Pfam" id="PF03797">
    <property type="entry name" value="Autotransporter"/>
    <property type="match status" value="1"/>
</dbReference>
<dbReference type="STRING" id="1492898.SY85_18705"/>
<accession>A0A172TZQ5</accession>
<dbReference type="InterPro" id="IPR036709">
    <property type="entry name" value="Autotransporte_beta_dom_sf"/>
</dbReference>
<evidence type="ECO:0000313" key="4">
    <source>
        <dbReference type="Proteomes" id="UP000077177"/>
    </source>
</evidence>
<dbReference type="RefSeq" id="WP_066406465.1">
    <property type="nucleotide sequence ID" value="NZ_CP011390.1"/>
</dbReference>
<organism evidence="3 4">
    <name type="scientific">Flavisolibacter tropicus</name>
    <dbReference type="NCBI Taxonomy" id="1492898"/>
    <lineage>
        <taxon>Bacteria</taxon>
        <taxon>Pseudomonadati</taxon>
        <taxon>Bacteroidota</taxon>
        <taxon>Chitinophagia</taxon>
        <taxon>Chitinophagales</taxon>
        <taxon>Chitinophagaceae</taxon>
        <taxon>Flavisolibacter</taxon>
    </lineage>
</organism>
<feature type="signal peptide" evidence="1">
    <location>
        <begin position="1"/>
        <end position="20"/>
    </location>
</feature>
<dbReference type="EMBL" id="CP011390">
    <property type="protein sequence ID" value="ANE52217.1"/>
    <property type="molecule type" value="Genomic_DNA"/>
</dbReference>
<reference evidence="4" key="1">
    <citation type="submission" date="2015-01" db="EMBL/GenBank/DDBJ databases">
        <title>Flavisolibacter sp./LCS9/ whole genome sequencing.</title>
        <authorList>
            <person name="Kim M.K."/>
            <person name="Srinivasan S."/>
            <person name="Lee J.-J."/>
        </authorList>
    </citation>
    <scope>NUCLEOTIDE SEQUENCE [LARGE SCALE GENOMIC DNA]</scope>
    <source>
        <strain evidence="4">LCS9</strain>
    </source>
</reference>
<feature type="domain" description="Autotransporter" evidence="2">
    <location>
        <begin position="31"/>
        <end position="163"/>
    </location>
</feature>
<dbReference type="AlphaFoldDB" id="A0A172TZQ5"/>
<keyword evidence="1" id="KW-0732">Signal</keyword>
<gene>
    <name evidence="3" type="ORF">SY85_18705</name>
</gene>
<dbReference type="KEGG" id="fla:SY85_18705"/>